<evidence type="ECO:0000313" key="2">
    <source>
        <dbReference type="EMBL" id="UZF85406.1"/>
    </source>
</evidence>
<dbReference type="PANTHER" id="PTHR18640:SF5">
    <property type="entry name" value="SODIUM_BILE ACID COTRANSPORTER 7"/>
    <property type="match status" value="1"/>
</dbReference>
<keyword evidence="1" id="KW-0812">Transmembrane</keyword>
<gene>
    <name evidence="2" type="ORF">NWE54_16415</name>
</gene>
<organism evidence="2">
    <name type="scientific">Bosea sp. NBC_00436</name>
    <dbReference type="NCBI Taxonomy" id="2969620"/>
    <lineage>
        <taxon>Bacteria</taxon>
        <taxon>Pseudomonadati</taxon>
        <taxon>Pseudomonadota</taxon>
        <taxon>Alphaproteobacteria</taxon>
        <taxon>Hyphomicrobiales</taxon>
        <taxon>Boseaceae</taxon>
        <taxon>Bosea</taxon>
    </lineage>
</organism>
<feature type="transmembrane region" description="Helical" evidence="1">
    <location>
        <begin position="130"/>
        <end position="155"/>
    </location>
</feature>
<sequence>MLRRTLARFGIDPYLIALMATVAVAAVFPAHGMGAEVANDAVSVAVALLFFLYGARLSPRAVWEGLLHWRLQSLVFASTYVLFPLVGLLLTRVFGSYLPSELVAGLIFVCILPSTVQSSIAFTSIARGNVAAALCSASVSNLFGMVITPLLVVLLLNSKGGGFSTRAVESIALQLLLPFVVGQLLRRWIGPFLQRHKSPISLVDRGSILLVVYAAFSEGMVAGIWSQVTLADLGLVIALDVVLLAAVLAITTFVSRRLGFSKEDEIAIVFCGSKKSMASGIPMANILFPGQALGLIVLPLMLFHQAQLFACAVLAQRYARRPLPSKVEVPDSPVSAVAKA</sequence>
<feature type="transmembrane region" description="Helical" evidence="1">
    <location>
        <begin position="12"/>
        <end position="31"/>
    </location>
</feature>
<feature type="transmembrane region" description="Helical" evidence="1">
    <location>
        <begin position="67"/>
        <end position="90"/>
    </location>
</feature>
<feature type="transmembrane region" description="Helical" evidence="1">
    <location>
        <begin position="206"/>
        <end position="227"/>
    </location>
</feature>
<feature type="transmembrane region" description="Helical" evidence="1">
    <location>
        <begin position="37"/>
        <end position="55"/>
    </location>
</feature>
<proteinExistence type="predicted"/>
<name>A0A9E8CQY4_9HYPH</name>
<feature type="transmembrane region" description="Helical" evidence="1">
    <location>
        <begin position="233"/>
        <end position="254"/>
    </location>
</feature>
<dbReference type="PIRSF" id="PIRSF026166">
    <property type="entry name" value="UCP026166"/>
    <property type="match status" value="1"/>
</dbReference>
<dbReference type="AlphaFoldDB" id="A0A9E8CQY4"/>
<protein>
    <submittedName>
        <fullName evidence="2">Bile acid:sodium symporter</fullName>
    </submittedName>
</protein>
<dbReference type="PANTHER" id="PTHR18640">
    <property type="entry name" value="SOLUTE CARRIER FAMILY 10 MEMBER 7"/>
    <property type="match status" value="1"/>
</dbReference>
<accession>A0A9E8CQY4</accession>
<feature type="transmembrane region" description="Helical" evidence="1">
    <location>
        <begin position="102"/>
        <end position="123"/>
    </location>
</feature>
<dbReference type="InterPro" id="IPR016833">
    <property type="entry name" value="Put_Na-Bile_cotransptr"/>
</dbReference>
<keyword evidence="1" id="KW-0472">Membrane</keyword>
<reference evidence="2" key="1">
    <citation type="submission" date="2022-08" db="EMBL/GenBank/DDBJ databases">
        <title>Complete Genome Sequences of 2 Bosea sp. soil isolates.</title>
        <authorList>
            <person name="Alvarez Arevalo M."/>
            <person name="Sterndorff E.B."/>
            <person name="Faurdal D."/>
            <person name="Joergensen T.S."/>
            <person name="Weber T."/>
        </authorList>
    </citation>
    <scope>NUCLEOTIDE SEQUENCE</scope>
    <source>
        <strain evidence="2">NBC_00436</strain>
    </source>
</reference>
<keyword evidence="1" id="KW-1133">Transmembrane helix</keyword>
<dbReference type="Gene3D" id="1.20.1530.20">
    <property type="match status" value="1"/>
</dbReference>
<dbReference type="InterPro" id="IPR038770">
    <property type="entry name" value="Na+/solute_symporter_sf"/>
</dbReference>
<dbReference type="EMBL" id="CP102774">
    <property type="protein sequence ID" value="UZF85406.1"/>
    <property type="molecule type" value="Genomic_DNA"/>
</dbReference>
<feature type="transmembrane region" description="Helical" evidence="1">
    <location>
        <begin position="266"/>
        <end position="288"/>
    </location>
</feature>
<feature type="transmembrane region" description="Helical" evidence="1">
    <location>
        <begin position="167"/>
        <end position="185"/>
    </location>
</feature>
<evidence type="ECO:0000256" key="1">
    <source>
        <dbReference type="SAM" id="Phobius"/>
    </source>
</evidence>
<dbReference type="Pfam" id="PF13593">
    <property type="entry name" value="SBF_like"/>
    <property type="match status" value="1"/>
</dbReference>
<dbReference type="GO" id="GO:0005886">
    <property type="term" value="C:plasma membrane"/>
    <property type="evidence" value="ECO:0007669"/>
    <property type="project" value="TreeGrafter"/>
</dbReference>